<comment type="caution">
    <text evidence="2">The sequence shown here is derived from an EMBL/GenBank/DDBJ whole genome shotgun (WGS) entry which is preliminary data.</text>
</comment>
<feature type="region of interest" description="Disordered" evidence="1">
    <location>
        <begin position="1"/>
        <end position="23"/>
    </location>
</feature>
<reference evidence="2 3" key="1">
    <citation type="submission" date="2024-09" db="EMBL/GenBank/DDBJ databases">
        <authorList>
            <person name="Sun Q."/>
            <person name="Mori K."/>
        </authorList>
    </citation>
    <scope>NUCLEOTIDE SEQUENCE [LARGE SCALE GENOMIC DNA]</scope>
    <source>
        <strain evidence="2 3">ATCC 51272</strain>
    </source>
</reference>
<protein>
    <submittedName>
        <fullName evidence="2">Uncharacterized protein</fullName>
    </submittedName>
</protein>
<evidence type="ECO:0000256" key="1">
    <source>
        <dbReference type="SAM" id="MobiDB-lite"/>
    </source>
</evidence>
<accession>A0ABV5ZJA1</accession>
<proteinExistence type="predicted"/>
<evidence type="ECO:0000313" key="3">
    <source>
        <dbReference type="Proteomes" id="UP001589688"/>
    </source>
</evidence>
<keyword evidence="3" id="KW-1185">Reference proteome</keyword>
<organism evidence="2 3">
    <name type="scientific">Hallella seregens ATCC 51272</name>
    <dbReference type="NCBI Taxonomy" id="1336250"/>
    <lineage>
        <taxon>Bacteria</taxon>
        <taxon>Pseudomonadati</taxon>
        <taxon>Bacteroidota</taxon>
        <taxon>Bacteroidia</taxon>
        <taxon>Bacteroidales</taxon>
        <taxon>Prevotellaceae</taxon>
        <taxon>Hallella</taxon>
    </lineage>
</organism>
<dbReference type="RefSeq" id="WP_027953189.1">
    <property type="nucleotide sequence ID" value="NZ_JBHLZF010000001.1"/>
</dbReference>
<dbReference type="EMBL" id="JBHLZF010000001">
    <property type="protein sequence ID" value="MFB9897020.1"/>
    <property type="molecule type" value="Genomic_DNA"/>
</dbReference>
<name>A0ABV5ZJA1_9BACT</name>
<sequence>MNNDKTKIYQATAARPQEADAADDELQQMRRRMERRQEAMGRMTADLQWLIGQPSGSLTWTGTQRDLVEMVHLVWMRNAVTDRQGRPCTQNELARRAFRAVGRPVPPSLPRIVSRVQNRVTAGLSMVERYDRLAGQGCTIAHFVQHNNPTQP</sequence>
<gene>
    <name evidence="2" type="ORF">ACFFK8_04120</name>
</gene>
<dbReference type="Proteomes" id="UP001589688">
    <property type="component" value="Unassembled WGS sequence"/>
</dbReference>
<evidence type="ECO:0000313" key="2">
    <source>
        <dbReference type="EMBL" id="MFB9897020.1"/>
    </source>
</evidence>